<name>A0AAE8M2V7_9HYPO</name>
<evidence type="ECO:0000313" key="4">
    <source>
        <dbReference type="Proteomes" id="UP001187734"/>
    </source>
</evidence>
<evidence type="ECO:0000256" key="2">
    <source>
        <dbReference type="SAM" id="MobiDB-lite"/>
    </source>
</evidence>
<reference evidence="3" key="1">
    <citation type="submission" date="2018-03" db="EMBL/GenBank/DDBJ databases">
        <authorList>
            <person name="Guldener U."/>
        </authorList>
    </citation>
    <scope>NUCLEOTIDE SEQUENCE</scope>
</reference>
<evidence type="ECO:0000313" key="3">
    <source>
        <dbReference type="EMBL" id="SPJ73316.1"/>
    </source>
</evidence>
<feature type="coiled-coil region" evidence="1">
    <location>
        <begin position="1"/>
        <end position="28"/>
    </location>
</feature>
<gene>
    <name evidence="3" type="ORF">FTOL_03046</name>
</gene>
<sequence>MDEMNERMKELEAEMSNLRINMWAHEVAPGKPQPASRPSSLSSYTLMEAPVSSHGNTVIALSDRSVEEDQHDSATTKDDDAESTATVGCTIQLENSEVAQSSVSLTSSNENFCDTKTNLLSTSDDKTEVQESLGNSLVNDPTSPLNTTNPHPTLSIATEFLHKAIIDCRKPGGHFERSILHRERIDTPEVTAPDSVLNGVYTDWTWIPFLVSGAAAELVPTNICEGDIELICIKNKTFVAMIENNKNMFEYPSILLEPSYLVDKFAPDFSEPEACGLRVLAWRIHGPEECCYMDRAGHPVLGPLGLLPWQMIQIKD</sequence>
<organism evidence="3 4">
    <name type="scientific">Fusarium torulosum</name>
    <dbReference type="NCBI Taxonomy" id="33205"/>
    <lineage>
        <taxon>Eukaryota</taxon>
        <taxon>Fungi</taxon>
        <taxon>Dikarya</taxon>
        <taxon>Ascomycota</taxon>
        <taxon>Pezizomycotina</taxon>
        <taxon>Sordariomycetes</taxon>
        <taxon>Hypocreomycetidae</taxon>
        <taxon>Hypocreales</taxon>
        <taxon>Nectriaceae</taxon>
        <taxon>Fusarium</taxon>
    </lineage>
</organism>
<keyword evidence="1" id="KW-0175">Coiled coil</keyword>
<dbReference type="Proteomes" id="UP001187734">
    <property type="component" value="Unassembled WGS sequence"/>
</dbReference>
<dbReference type="AlphaFoldDB" id="A0AAE8M2V7"/>
<feature type="compositionally biased region" description="Basic and acidic residues" evidence="2">
    <location>
        <begin position="64"/>
        <end position="78"/>
    </location>
</feature>
<protein>
    <submittedName>
        <fullName evidence="3">Uncharacterized protein</fullName>
    </submittedName>
</protein>
<accession>A0AAE8M2V7</accession>
<proteinExistence type="predicted"/>
<keyword evidence="4" id="KW-1185">Reference proteome</keyword>
<feature type="region of interest" description="Disordered" evidence="2">
    <location>
        <begin position="63"/>
        <end position="84"/>
    </location>
</feature>
<dbReference type="EMBL" id="ONZP01000093">
    <property type="protein sequence ID" value="SPJ73316.1"/>
    <property type="molecule type" value="Genomic_DNA"/>
</dbReference>
<evidence type="ECO:0000256" key="1">
    <source>
        <dbReference type="SAM" id="Coils"/>
    </source>
</evidence>
<comment type="caution">
    <text evidence="3">The sequence shown here is derived from an EMBL/GenBank/DDBJ whole genome shotgun (WGS) entry which is preliminary data.</text>
</comment>